<gene>
    <name evidence="3" type="ORF">TRIADDRAFT_56242</name>
</gene>
<dbReference type="InParanoid" id="B3RXK5"/>
<dbReference type="InterPro" id="IPR011990">
    <property type="entry name" value="TPR-like_helical_dom_sf"/>
</dbReference>
<feature type="compositionally biased region" description="Basic and acidic residues" evidence="2">
    <location>
        <begin position="1"/>
        <end position="10"/>
    </location>
</feature>
<organism evidence="3 4">
    <name type="scientific">Trichoplax adhaerens</name>
    <name type="common">Trichoplax reptans</name>
    <dbReference type="NCBI Taxonomy" id="10228"/>
    <lineage>
        <taxon>Eukaryota</taxon>
        <taxon>Metazoa</taxon>
        <taxon>Placozoa</taxon>
        <taxon>Uniplacotomia</taxon>
        <taxon>Trichoplacea</taxon>
        <taxon>Trichoplacidae</taxon>
        <taxon>Trichoplax</taxon>
    </lineage>
</organism>
<protein>
    <recommendedName>
        <fullName evidence="5">Intraflagellar transport protein 88 homolog</fullName>
    </recommendedName>
</protein>
<dbReference type="eggNOG" id="KOG2003">
    <property type="taxonomic scope" value="Eukaryota"/>
</dbReference>
<accession>B3RXK5</accession>
<feature type="region of interest" description="Disordered" evidence="2">
    <location>
        <begin position="1"/>
        <end position="25"/>
    </location>
</feature>
<feature type="repeat" description="TPR" evidence="1">
    <location>
        <begin position="606"/>
        <end position="639"/>
    </location>
</feature>
<sequence length="802" mass="90437">MMGERIHLVGEEDDDEDLYSGYDNGNYIQKGLEDDAEFQQAVKTSYGHRAAAMTASKGGANGQARLGTGVAINQDQARPMTAIRGAGFNSTGGKLPGESVTQANRGPAPPLESKYDDNPEEKIRQMEKKVNELIEESALAGERGELQLALEKAKEAGRRERMICKQREQAGLSDQINLDLTYSVLFVLANQYQACDMYQEALNSFSVIVKNKMFSNAGRLRVNMGNIYSKQGKHQQAIRMYRMALDQVPNANTTMRIKIMQNIGSSFVRLGQYEDAVTVYDQIMTEKGDFKTGLNLIVCYYSINDRDKMKKTFQRMLMIDLGVGDDEKFMSVSDDNDMNIYYEAIRNDTLWKVERERKSTAERCIMYAAKLIAPVIEPTFAAGFDWCIGCVKSSPYVELANDLEITKAVTYLKMKDLAKATETLKSFEKKDSTMATAAATNLAFLYIQEGELSLAEKYSDLAITSDRYNPNAMVNKGNCLFTAKEYEKAQEYYKEALNVEASCVEALYNLGLTKKMLNCPEESLDCFLKLHGIIRNDPMILVQIAELYEILDDFHQAIDWYTQVLTLAPTDASLLAKLGALYDSQGDKSQAFQYYLESYRYYPSNIETISWIGSYYIESQFCEKAISYFDKASMIQPNEVKWQLMVASCYRIIGNYNRALDKYKQIHEKFPENTDCLKFLVRVCTDLGMKEAQEYAGKLKKAEKAKEIKQQRANSANRNGVSSRQSGSAGSERAGSGRNTSRNSSAKIRDEPDPIHQEESKEIDTTYNDPLGDAPARPKTAARRRNEDEFGDEELGDDLLPE</sequence>
<feature type="repeat" description="TPR" evidence="1">
    <location>
        <begin position="538"/>
        <end position="571"/>
    </location>
</feature>
<evidence type="ECO:0000313" key="3">
    <source>
        <dbReference type="EMBL" id="EDV24876.1"/>
    </source>
</evidence>
<dbReference type="OrthoDB" id="1926212at2759"/>
<dbReference type="PANTHER" id="PTHR44117">
    <property type="entry name" value="INTRAFLAGELLAR TRANSPORT PROTEIN 88 HOMOLOG"/>
    <property type="match status" value="1"/>
</dbReference>
<dbReference type="Gene3D" id="1.25.40.10">
    <property type="entry name" value="Tetratricopeptide repeat domain"/>
    <property type="match status" value="3"/>
</dbReference>
<dbReference type="STRING" id="10228.B3RXK5"/>
<name>B3RXK5_TRIAD</name>
<dbReference type="GO" id="GO:0097546">
    <property type="term" value="C:ciliary base"/>
    <property type="evidence" value="ECO:0000318"/>
    <property type="project" value="GO_Central"/>
</dbReference>
<dbReference type="AlphaFoldDB" id="B3RXK5"/>
<feature type="compositionally biased region" description="Acidic residues" evidence="2">
    <location>
        <begin position="789"/>
        <end position="802"/>
    </location>
</feature>
<dbReference type="CTD" id="6753546"/>
<dbReference type="SUPFAM" id="SSF48452">
    <property type="entry name" value="TPR-like"/>
    <property type="match status" value="1"/>
</dbReference>
<dbReference type="GO" id="GO:0005814">
    <property type="term" value="C:centriole"/>
    <property type="evidence" value="ECO:0000318"/>
    <property type="project" value="GO_Central"/>
</dbReference>
<feature type="compositionally biased region" description="Basic and acidic residues" evidence="2">
    <location>
        <begin position="747"/>
        <end position="764"/>
    </location>
</feature>
<feature type="repeat" description="TPR" evidence="1">
    <location>
        <begin position="218"/>
        <end position="251"/>
    </location>
</feature>
<dbReference type="GO" id="GO:0042073">
    <property type="term" value="P:intraciliary transport"/>
    <property type="evidence" value="ECO:0000318"/>
    <property type="project" value="GO_Central"/>
</dbReference>
<dbReference type="PROSITE" id="PS50005">
    <property type="entry name" value="TPR"/>
    <property type="match status" value="5"/>
</dbReference>
<dbReference type="GO" id="GO:1905515">
    <property type="term" value="P:non-motile cilium assembly"/>
    <property type="evidence" value="ECO:0000318"/>
    <property type="project" value="GO_Central"/>
</dbReference>
<dbReference type="RefSeq" id="XP_002112766.1">
    <property type="nucleotide sequence ID" value="XM_002112730.1"/>
</dbReference>
<dbReference type="PhylomeDB" id="B3RXK5"/>
<dbReference type="HOGENOM" id="CLU_010738_1_0_1"/>
<dbReference type="Proteomes" id="UP000009022">
    <property type="component" value="Unassembled WGS sequence"/>
</dbReference>
<dbReference type="OMA" id="RIKIMHN"/>
<dbReference type="EMBL" id="DS985245">
    <property type="protein sequence ID" value="EDV24876.1"/>
    <property type="molecule type" value="Genomic_DNA"/>
</dbReference>
<evidence type="ECO:0000313" key="4">
    <source>
        <dbReference type="Proteomes" id="UP000009022"/>
    </source>
</evidence>
<dbReference type="Pfam" id="PF13181">
    <property type="entry name" value="TPR_8"/>
    <property type="match status" value="3"/>
</dbReference>
<feature type="repeat" description="TPR" evidence="1">
    <location>
        <begin position="470"/>
        <end position="503"/>
    </location>
</feature>
<dbReference type="SMART" id="SM00028">
    <property type="entry name" value="TPR"/>
    <property type="match status" value="9"/>
</dbReference>
<dbReference type="FunFam" id="1.25.40.10:FF:000106">
    <property type="entry name" value="Intraflagellar transport 88 homolog (Chlamydomonas)"/>
    <property type="match status" value="1"/>
</dbReference>
<keyword evidence="4" id="KW-1185">Reference proteome</keyword>
<evidence type="ECO:0000256" key="1">
    <source>
        <dbReference type="PROSITE-ProRule" id="PRU00339"/>
    </source>
</evidence>
<reference evidence="3 4" key="1">
    <citation type="journal article" date="2008" name="Nature">
        <title>The Trichoplax genome and the nature of placozoans.</title>
        <authorList>
            <person name="Srivastava M."/>
            <person name="Begovic E."/>
            <person name="Chapman J."/>
            <person name="Putnam N.H."/>
            <person name="Hellsten U."/>
            <person name="Kawashima T."/>
            <person name="Kuo A."/>
            <person name="Mitros T."/>
            <person name="Salamov A."/>
            <person name="Carpenter M.L."/>
            <person name="Signorovitch A.Y."/>
            <person name="Moreno M.A."/>
            <person name="Kamm K."/>
            <person name="Grimwood J."/>
            <person name="Schmutz J."/>
            <person name="Shapiro H."/>
            <person name="Grigoriev I.V."/>
            <person name="Buss L.W."/>
            <person name="Schierwater B."/>
            <person name="Dellaporta S.L."/>
            <person name="Rokhsar D.S."/>
        </authorList>
    </citation>
    <scope>NUCLEOTIDE SEQUENCE [LARGE SCALE GENOMIC DNA]</scope>
    <source>
        <strain evidence="3 4">Grell-BS-1999</strain>
    </source>
</reference>
<keyword evidence="1" id="KW-0802">TPR repeat</keyword>
<feature type="compositionally biased region" description="Low complexity" evidence="2">
    <location>
        <begin position="720"/>
        <end position="738"/>
    </location>
</feature>
<dbReference type="InterPro" id="IPR019734">
    <property type="entry name" value="TPR_rpt"/>
</dbReference>
<dbReference type="PANTHER" id="PTHR44117:SF1">
    <property type="entry name" value="INTRAFLAGELLAR TRANSPORT PROTEIN 88 HOMOLOG"/>
    <property type="match status" value="1"/>
</dbReference>
<dbReference type="KEGG" id="tad:TRIADDRAFT_56242"/>
<dbReference type="GO" id="GO:0036064">
    <property type="term" value="C:ciliary basal body"/>
    <property type="evidence" value="ECO:0000318"/>
    <property type="project" value="GO_Central"/>
</dbReference>
<feature type="region of interest" description="Disordered" evidence="2">
    <location>
        <begin position="87"/>
        <end position="117"/>
    </location>
</feature>
<dbReference type="GO" id="GO:0019894">
    <property type="term" value="F:kinesin binding"/>
    <property type="evidence" value="ECO:0000318"/>
    <property type="project" value="GO_Central"/>
</dbReference>
<dbReference type="FunFam" id="1.25.40.10:FF:000283">
    <property type="entry name" value="Intraflagellar transport 88"/>
    <property type="match status" value="1"/>
</dbReference>
<evidence type="ECO:0000256" key="2">
    <source>
        <dbReference type="SAM" id="MobiDB-lite"/>
    </source>
</evidence>
<proteinExistence type="predicted"/>
<feature type="repeat" description="TPR" evidence="1">
    <location>
        <begin position="572"/>
        <end position="605"/>
    </location>
</feature>
<evidence type="ECO:0008006" key="5">
    <source>
        <dbReference type="Google" id="ProtNLM"/>
    </source>
</evidence>
<dbReference type="SUPFAM" id="SSF81901">
    <property type="entry name" value="HCP-like"/>
    <property type="match status" value="1"/>
</dbReference>
<dbReference type="Pfam" id="PF13424">
    <property type="entry name" value="TPR_12"/>
    <property type="match status" value="1"/>
</dbReference>
<dbReference type="GeneID" id="6753546"/>
<dbReference type="GO" id="GO:0097730">
    <property type="term" value="C:non-motile cilium"/>
    <property type="evidence" value="ECO:0000318"/>
    <property type="project" value="GO_Central"/>
</dbReference>
<feature type="region of interest" description="Disordered" evidence="2">
    <location>
        <begin position="706"/>
        <end position="802"/>
    </location>
</feature>